<feature type="transmembrane region" description="Helical" evidence="11">
    <location>
        <begin position="18"/>
        <end position="38"/>
    </location>
</feature>
<dbReference type="InterPro" id="IPR046342">
    <property type="entry name" value="CBS_dom_sf"/>
</dbReference>
<keyword evidence="5" id="KW-0406">Ion transport</keyword>
<dbReference type="PRINTS" id="PR00762">
    <property type="entry name" value="CLCHANNEL"/>
</dbReference>
<dbReference type="PROSITE" id="PS51371">
    <property type="entry name" value="CBS"/>
    <property type="match status" value="2"/>
</dbReference>
<evidence type="ECO:0000256" key="1">
    <source>
        <dbReference type="ARBA" id="ARBA00004141"/>
    </source>
</evidence>
<evidence type="ECO:0000256" key="3">
    <source>
        <dbReference type="ARBA" id="ARBA00022692"/>
    </source>
</evidence>
<dbReference type="OrthoDB" id="9767361at2"/>
<evidence type="ECO:0000256" key="4">
    <source>
        <dbReference type="ARBA" id="ARBA00022989"/>
    </source>
</evidence>
<evidence type="ECO:0000256" key="2">
    <source>
        <dbReference type="ARBA" id="ARBA00022448"/>
    </source>
</evidence>
<dbReference type="EMBL" id="FNBW01000004">
    <property type="protein sequence ID" value="SDF56208.1"/>
    <property type="molecule type" value="Genomic_DNA"/>
</dbReference>
<feature type="transmembrane region" description="Helical" evidence="11">
    <location>
        <begin position="373"/>
        <end position="395"/>
    </location>
</feature>
<accession>A0A8G2BI42</accession>
<dbReference type="CDD" id="cd00400">
    <property type="entry name" value="Voltage_gated_ClC"/>
    <property type="match status" value="1"/>
</dbReference>
<evidence type="ECO:0000256" key="5">
    <source>
        <dbReference type="ARBA" id="ARBA00023065"/>
    </source>
</evidence>
<feature type="transmembrane region" description="Helical" evidence="11">
    <location>
        <begin position="163"/>
        <end position="187"/>
    </location>
</feature>
<keyword evidence="7" id="KW-0869">Chloride channel</keyword>
<feature type="transmembrane region" description="Helical" evidence="11">
    <location>
        <begin position="66"/>
        <end position="84"/>
    </location>
</feature>
<dbReference type="InterPro" id="IPR001807">
    <property type="entry name" value="ClC"/>
</dbReference>
<keyword evidence="6 11" id="KW-0472">Membrane</keyword>
<dbReference type="SUPFAM" id="SSF81340">
    <property type="entry name" value="Clc chloride channel"/>
    <property type="match status" value="1"/>
</dbReference>
<keyword evidence="4 11" id="KW-1133">Transmembrane helix</keyword>
<organism evidence="13 14">
    <name type="scientific">Thalassobaculum litoreum DSM 18839</name>
    <dbReference type="NCBI Taxonomy" id="1123362"/>
    <lineage>
        <taxon>Bacteria</taxon>
        <taxon>Pseudomonadati</taxon>
        <taxon>Pseudomonadota</taxon>
        <taxon>Alphaproteobacteria</taxon>
        <taxon>Rhodospirillales</taxon>
        <taxon>Thalassobaculaceae</taxon>
        <taxon>Thalassobaculum</taxon>
    </lineage>
</organism>
<dbReference type="SUPFAM" id="SSF54631">
    <property type="entry name" value="CBS-domain pair"/>
    <property type="match status" value="1"/>
</dbReference>
<dbReference type="PANTHER" id="PTHR43427:SF6">
    <property type="entry name" value="CHLORIDE CHANNEL PROTEIN CLC-E"/>
    <property type="match status" value="1"/>
</dbReference>
<comment type="caution">
    <text evidence="13">The sequence shown here is derived from an EMBL/GenBank/DDBJ whole genome shotgun (WGS) entry which is preliminary data.</text>
</comment>
<evidence type="ECO:0000256" key="7">
    <source>
        <dbReference type="ARBA" id="ARBA00023173"/>
    </source>
</evidence>
<reference evidence="13 14" key="1">
    <citation type="submission" date="2016-10" db="EMBL/GenBank/DDBJ databases">
        <authorList>
            <person name="Varghese N."/>
            <person name="Submissions S."/>
        </authorList>
    </citation>
    <scope>NUCLEOTIDE SEQUENCE [LARGE SCALE GENOMIC DNA]</scope>
    <source>
        <strain evidence="13 14">DSM 18839</strain>
    </source>
</reference>
<feature type="transmembrane region" description="Helical" evidence="11">
    <location>
        <begin position="272"/>
        <end position="293"/>
    </location>
</feature>
<proteinExistence type="predicted"/>
<evidence type="ECO:0000259" key="12">
    <source>
        <dbReference type="PROSITE" id="PS51371"/>
    </source>
</evidence>
<feature type="transmembrane region" description="Helical" evidence="11">
    <location>
        <begin position="238"/>
        <end position="260"/>
    </location>
</feature>
<dbReference type="InterPro" id="IPR050368">
    <property type="entry name" value="ClC-type_chloride_channel"/>
</dbReference>
<keyword evidence="8" id="KW-0868">Chloride</keyword>
<feature type="transmembrane region" description="Helical" evidence="11">
    <location>
        <begin position="342"/>
        <end position="361"/>
    </location>
</feature>
<dbReference type="Pfam" id="PF00571">
    <property type="entry name" value="CBS"/>
    <property type="match status" value="2"/>
</dbReference>
<dbReference type="Proteomes" id="UP000198615">
    <property type="component" value="Unassembled WGS sequence"/>
</dbReference>
<feature type="domain" description="CBS" evidence="12">
    <location>
        <begin position="521"/>
        <end position="579"/>
    </location>
</feature>
<feature type="transmembrane region" description="Helical" evidence="11">
    <location>
        <begin position="314"/>
        <end position="336"/>
    </location>
</feature>
<dbReference type="Gene3D" id="1.10.3080.10">
    <property type="entry name" value="Clc chloride channel"/>
    <property type="match status" value="1"/>
</dbReference>
<dbReference type="InterPro" id="IPR014743">
    <property type="entry name" value="Cl-channel_core"/>
</dbReference>
<dbReference type="GO" id="GO:0034707">
    <property type="term" value="C:chloride channel complex"/>
    <property type="evidence" value="ECO:0007669"/>
    <property type="project" value="UniProtKB-KW"/>
</dbReference>
<comment type="subcellular location">
    <subcellularLocation>
        <location evidence="1">Membrane</location>
        <topology evidence="1">Multi-pass membrane protein</topology>
    </subcellularLocation>
</comment>
<dbReference type="Pfam" id="PF00654">
    <property type="entry name" value="Voltage_CLC"/>
    <property type="match status" value="1"/>
</dbReference>
<evidence type="ECO:0000313" key="13">
    <source>
        <dbReference type="EMBL" id="SDF56208.1"/>
    </source>
</evidence>
<dbReference type="InterPro" id="IPR000644">
    <property type="entry name" value="CBS_dom"/>
</dbReference>
<dbReference type="GO" id="GO:0005254">
    <property type="term" value="F:chloride channel activity"/>
    <property type="evidence" value="ECO:0007669"/>
    <property type="project" value="UniProtKB-KW"/>
</dbReference>
<evidence type="ECO:0000256" key="8">
    <source>
        <dbReference type="ARBA" id="ARBA00023214"/>
    </source>
</evidence>
<keyword evidence="10" id="KW-0129">CBS domain</keyword>
<keyword evidence="3 11" id="KW-0812">Transmembrane</keyword>
<name>A0A8G2BI42_9PROT</name>
<dbReference type="PANTHER" id="PTHR43427">
    <property type="entry name" value="CHLORIDE CHANNEL PROTEIN CLC-E"/>
    <property type="match status" value="1"/>
</dbReference>
<protein>
    <submittedName>
        <fullName evidence="13">Chloride channel protein, CIC family</fullName>
    </submittedName>
</protein>
<dbReference type="CDD" id="cd02205">
    <property type="entry name" value="CBS_pair_SF"/>
    <property type="match status" value="1"/>
</dbReference>
<evidence type="ECO:0000256" key="11">
    <source>
        <dbReference type="SAM" id="Phobius"/>
    </source>
</evidence>
<dbReference type="AlphaFoldDB" id="A0A8G2BI42"/>
<keyword evidence="14" id="KW-1185">Reference proteome</keyword>
<feature type="domain" description="CBS" evidence="12">
    <location>
        <begin position="456"/>
        <end position="513"/>
    </location>
</feature>
<dbReference type="Gene3D" id="3.10.580.10">
    <property type="entry name" value="CBS-domain"/>
    <property type="match status" value="1"/>
</dbReference>
<feature type="transmembrane region" description="Helical" evidence="11">
    <location>
        <begin position="193"/>
        <end position="217"/>
    </location>
</feature>
<keyword evidence="9" id="KW-0407">Ion channel</keyword>
<gene>
    <name evidence="13" type="ORF">SAMN05660686_01678</name>
</gene>
<evidence type="ECO:0000313" key="14">
    <source>
        <dbReference type="Proteomes" id="UP000198615"/>
    </source>
</evidence>
<sequence length="589" mass="62544">MANRYIQDLKRLVGNDQVVMAAVAVVVGGAAAGGAILFREAIDFLQLLFLGFRSDRVATFAAEMEWWRLILAPVIGGLLVGLFCKYVMPGGRPQGVANVIESSALRVGRMSMRQGLGAAVISATSIGCGASVGREGPAVHLGASLASFLGRQLNLTRSQARTLLGCGVASAVAASFNAPIAGVFFALEVVIGHYALSAFAPIVIASVFGTILSRIWFGDFPAFEVPGHQITSFLEFPAFVILGGVCAVAAIALMRVAAFVEVQGQRLPLPRWLHPALAGLVVGVVALEFPEILGVGYEAMDGALNEAEGYGLELMLTLAVLKILMTALCLGAGFGGGVFSPSLFIGAMIGGAYGIVAAIPFPDLASGHGAYTLIAMGAVAAATLGAPISTILMIFEMTGDYKLTVGVMIAVVIASVITRVWHSPSFFTDQLRRRGVHIHGGHDVTALRNLKVHDLMQQDHVSVKMDAGLDSLRNRLRLAPMNELFVIDSDEKLVGTITLADLGEVAFDLSHDREYTAIDLARKHPPFLELGDDVEKAIRRFSEAEEGLLAVVDSAARMRLIGCLHERDVMRAYNQALITQQAEEHGETI</sequence>
<keyword evidence="2" id="KW-0813">Transport</keyword>
<evidence type="ECO:0000256" key="9">
    <source>
        <dbReference type="ARBA" id="ARBA00023303"/>
    </source>
</evidence>
<dbReference type="RefSeq" id="WP_028793378.1">
    <property type="nucleotide sequence ID" value="NZ_FNBW01000004.1"/>
</dbReference>
<evidence type="ECO:0000256" key="6">
    <source>
        <dbReference type="ARBA" id="ARBA00023136"/>
    </source>
</evidence>
<evidence type="ECO:0000256" key="10">
    <source>
        <dbReference type="PROSITE-ProRule" id="PRU00703"/>
    </source>
</evidence>
<feature type="transmembrane region" description="Helical" evidence="11">
    <location>
        <begin position="401"/>
        <end position="422"/>
    </location>
</feature>